<evidence type="ECO:0000313" key="3">
    <source>
        <dbReference type="Proteomes" id="UP000176992"/>
    </source>
</evidence>
<dbReference type="Pfam" id="PF00814">
    <property type="entry name" value="TsaD"/>
    <property type="match status" value="1"/>
</dbReference>
<sequence>MNLYPLLCLDTSTPVGSFALLGEQGLLARRSGADPAQRAERLYSNLREMLDSCGLALSGIGGVAVAAGPGSFTGLRIAASTAKTLAWAAGKPLYAAGSLLTLAYGAAEPGLPVCASFDAGQRELYAACYLWPGLSGPAQELLAPCVLSVEKMRPCLAGLSAEQSILCAGQGFRKWEKELLSGSGGRLRRATPDQDLPDAVCLGRLVSAAPELYRVAEIETFEPFYVRVGQAALRLKQ</sequence>
<dbReference type="CDD" id="cd24032">
    <property type="entry name" value="ASKHA_NBD_TsaB"/>
    <property type="match status" value="1"/>
</dbReference>
<dbReference type="AlphaFoldDB" id="A0A1F5YDM9"/>
<evidence type="ECO:0000259" key="1">
    <source>
        <dbReference type="Pfam" id="PF00814"/>
    </source>
</evidence>
<dbReference type="EMBL" id="MFIV01000131">
    <property type="protein sequence ID" value="OGF98297.1"/>
    <property type="molecule type" value="Genomic_DNA"/>
</dbReference>
<gene>
    <name evidence="2" type="ORF">A2Z86_04300</name>
</gene>
<organism evidence="2 3">
    <name type="scientific">Candidatus Glassbacteria bacterium GWA2_58_10</name>
    <dbReference type="NCBI Taxonomy" id="1817865"/>
    <lineage>
        <taxon>Bacteria</taxon>
        <taxon>Candidatus Glassiibacteriota</taxon>
    </lineage>
</organism>
<dbReference type="Proteomes" id="UP000176992">
    <property type="component" value="Unassembled WGS sequence"/>
</dbReference>
<name>A0A1F5YDM9_9BACT</name>
<keyword evidence="2" id="KW-0808">Transferase</keyword>
<reference evidence="2 3" key="1">
    <citation type="journal article" date="2016" name="Nat. Commun.">
        <title>Thousands of microbial genomes shed light on interconnected biogeochemical processes in an aquifer system.</title>
        <authorList>
            <person name="Anantharaman K."/>
            <person name="Brown C.T."/>
            <person name="Hug L.A."/>
            <person name="Sharon I."/>
            <person name="Castelle C.J."/>
            <person name="Probst A.J."/>
            <person name="Thomas B.C."/>
            <person name="Singh A."/>
            <person name="Wilkins M.J."/>
            <person name="Karaoz U."/>
            <person name="Brodie E.L."/>
            <person name="Williams K.H."/>
            <person name="Hubbard S.S."/>
            <person name="Banfield J.F."/>
        </authorList>
    </citation>
    <scope>NUCLEOTIDE SEQUENCE [LARGE SCALE GENOMIC DNA]</scope>
</reference>
<dbReference type="SUPFAM" id="SSF53067">
    <property type="entry name" value="Actin-like ATPase domain"/>
    <property type="match status" value="2"/>
</dbReference>
<comment type="caution">
    <text evidence="2">The sequence shown here is derived from an EMBL/GenBank/DDBJ whole genome shotgun (WGS) entry which is preliminary data.</text>
</comment>
<evidence type="ECO:0000313" key="2">
    <source>
        <dbReference type="EMBL" id="OGF98297.1"/>
    </source>
</evidence>
<dbReference type="InterPro" id="IPR022496">
    <property type="entry name" value="T6A_TsaB"/>
</dbReference>
<proteinExistence type="predicted"/>
<dbReference type="GO" id="GO:0002949">
    <property type="term" value="P:tRNA threonylcarbamoyladenosine modification"/>
    <property type="evidence" value="ECO:0007669"/>
    <property type="project" value="InterPro"/>
</dbReference>
<protein>
    <submittedName>
        <fullName evidence="2">tRNA (Adenosine(37)-N6)-threonylcarbamoyltransferase complex dimerization subunit type 1 TsaB</fullName>
    </submittedName>
</protein>
<feature type="domain" description="Gcp-like" evidence="1">
    <location>
        <begin position="39"/>
        <end position="129"/>
    </location>
</feature>
<dbReference type="NCBIfam" id="TIGR03725">
    <property type="entry name" value="T6A_YeaZ"/>
    <property type="match status" value="1"/>
</dbReference>
<dbReference type="InterPro" id="IPR000905">
    <property type="entry name" value="Gcp-like_dom"/>
</dbReference>
<dbReference type="GO" id="GO:0016740">
    <property type="term" value="F:transferase activity"/>
    <property type="evidence" value="ECO:0007669"/>
    <property type="project" value="UniProtKB-KW"/>
</dbReference>
<dbReference type="Gene3D" id="3.30.420.40">
    <property type="match status" value="2"/>
</dbReference>
<dbReference type="InterPro" id="IPR043129">
    <property type="entry name" value="ATPase_NBD"/>
</dbReference>
<accession>A0A1F5YDM9</accession>